<evidence type="ECO:0000313" key="2">
    <source>
        <dbReference type="Proteomes" id="UP000268230"/>
    </source>
</evidence>
<sequence length="63" mass="6391">MADLAWASFKIFDAKAASGNGTVCLCLSLAASSLPLAASFKWQAASKSQTGDGRSGLGVVQDL</sequence>
<dbReference type="Proteomes" id="UP000268230">
    <property type="component" value="Chromosome"/>
</dbReference>
<dbReference type="EMBL" id="CP034338">
    <property type="protein sequence ID" value="AZL70960.1"/>
    <property type="molecule type" value="Genomic_DNA"/>
</dbReference>
<organism evidence="1 2">
    <name type="scientific">Pseudomonas entomophila</name>
    <dbReference type="NCBI Taxonomy" id="312306"/>
    <lineage>
        <taxon>Bacteria</taxon>
        <taxon>Pseudomonadati</taxon>
        <taxon>Pseudomonadota</taxon>
        <taxon>Gammaproteobacteria</taxon>
        <taxon>Pseudomonadales</taxon>
        <taxon>Pseudomonadaceae</taxon>
        <taxon>Pseudomonas</taxon>
    </lineage>
</organism>
<evidence type="ECO:0000313" key="1">
    <source>
        <dbReference type="EMBL" id="AZL70960.1"/>
    </source>
</evidence>
<protein>
    <submittedName>
        <fullName evidence="1">Uncharacterized protein</fullName>
    </submittedName>
</protein>
<dbReference type="AlphaFoldDB" id="A0A3S8URG4"/>
<reference evidence="1 2" key="1">
    <citation type="submission" date="2018-12" db="EMBL/GenBank/DDBJ databases">
        <authorList>
            <person name="Li S."/>
            <person name="Yang R."/>
            <person name="Chen G."/>
            <person name="Zou L."/>
            <person name="Zhang C."/>
            <person name="Chen Y."/>
            <person name="Liu Z."/>
            <person name="Li Y."/>
            <person name="Yan Y."/>
            <person name="Huang M."/>
            <person name="Chen T."/>
        </authorList>
    </citation>
    <scope>NUCLEOTIDE SEQUENCE [LARGE SCALE GENOMIC DNA]</scope>
    <source>
        <strain evidence="1 2">1257</strain>
    </source>
</reference>
<gene>
    <name evidence="1" type="ORF">EJA05_25890</name>
</gene>
<dbReference type="KEGG" id="pory:EJA05_25890"/>
<accession>A0A3S8URG4</accession>
<proteinExistence type="predicted"/>
<name>A0A3S8URG4_9PSED</name>